<organism evidence="1 2">
    <name type="scientific">Globodera pallida</name>
    <name type="common">Potato cyst nematode worm</name>
    <name type="synonym">Heterodera pallida</name>
    <dbReference type="NCBI Taxonomy" id="36090"/>
    <lineage>
        <taxon>Eukaryota</taxon>
        <taxon>Metazoa</taxon>
        <taxon>Ecdysozoa</taxon>
        <taxon>Nematoda</taxon>
        <taxon>Chromadorea</taxon>
        <taxon>Rhabditida</taxon>
        <taxon>Tylenchina</taxon>
        <taxon>Tylenchomorpha</taxon>
        <taxon>Tylenchoidea</taxon>
        <taxon>Heteroderidae</taxon>
        <taxon>Heteroderinae</taxon>
        <taxon>Globodera</taxon>
    </lineage>
</organism>
<dbReference type="Proteomes" id="UP000050741">
    <property type="component" value="Unassembled WGS sequence"/>
</dbReference>
<reference evidence="1" key="1">
    <citation type="submission" date="2013-12" db="EMBL/GenBank/DDBJ databases">
        <authorList>
            <person name="Aslett M."/>
        </authorList>
    </citation>
    <scope>NUCLEOTIDE SEQUENCE [LARGE SCALE GENOMIC DNA]</scope>
    <source>
        <strain evidence="1">Lindley</strain>
    </source>
</reference>
<evidence type="ECO:0000313" key="2">
    <source>
        <dbReference type="WBParaSite" id="GPLIN_000489900"/>
    </source>
</evidence>
<reference evidence="2" key="3">
    <citation type="submission" date="2016-06" db="UniProtKB">
        <authorList>
            <consortium name="WormBaseParasite"/>
        </authorList>
    </citation>
    <scope>IDENTIFICATION</scope>
</reference>
<accession>A0A183BWB0</accession>
<evidence type="ECO:0000313" key="1">
    <source>
        <dbReference type="Proteomes" id="UP000050741"/>
    </source>
</evidence>
<keyword evidence="1" id="KW-1185">Reference proteome</keyword>
<name>A0A183BWB0_GLOPA</name>
<proteinExistence type="predicted"/>
<dbReference type="WBParaSite" id="GPLIN_000489900">
    <property type="protein sequence ID" value="GPLIN_000489900"/>
    <property type="gene ID" value="GPLIN_000489900"/>
</dbReference>
<dbReference type="AlphaFoldDB" id="A0A183BWB0"/>
<sequence length="133" mass="15422">MKENENEKRTDAANGQPLFFADGDWIGARELSFRRALCFAFRLCVATFLSAQLWDFLFSPIWMHGYLWALNQHAVSEQGSMGADKSAISILDQQLAQGWSADWPEPFRRVNVCCRASTNVFTEWWRCFLWDFA</sequence>
<reference evidence="1" key="2">
    <citation type="submission" date="2014-05" db="EMBL/GenBank/DDBJ databases">
        <title>The genome and life-stage specific transcriptomes of Globodera pallida elucidate key aspects of plant parasitism by a cyst nematode.</title>
        <authorList>
            <person name="Cotton J.A."/>
            <person name="Lilley C.J."/>
            <person name="Jones L.M."/>
            <person name="Kikuchi T."/>
            <person name="Reid A.J."/>
            <person name="Thorpe P."/>
            <person name="Tsai I.J."/>
            <person name="Beasley H."/>
            <person name="Blok V."/>
            <person name="Cock P.J.A."/>
            <person name="Van den Akker S.E."/>
            <person name="Holroyd N."/>
            <person name="Hunt M."/>
            <person name="Mantelin S."/>
            <person name="Naghra H."/>
            <person name="Pain A."/>
            <person name="Palomares-Rius J.E."/>
            <person name="Zarowiecki M."/>
            <person name="Berriman M."/>
            <person name="Jones J.T."/>
            <person name="Urwin P.E."/>
        </authorList>
    </citation>
    <scope>NUCLEOTIDE SEQUENCE [LARGE SCALE GENOMIC DNA]</scope>
    <source>
        <strain evidence="1">Lindley</strain>
    </source>
</reference>
<protein>
    <submittedName>
        <fullName evidence="2">4-hydroxybenzoate transporter</fullName>
    </submittedName>
</protein>